<proteinExistence type="predicted"/>
<protein>
    <submittedName>
        <fullName evidence="1">Uncharacterized protein</fullName>
    </submittedName>
</protein>
<reference evidence="1" key="1">
    <citation type="submission" date="2016-04" db="EMBL/GenBank/DDBJ databases">
        <authorList>
            <person name="Tabuchi Yagui T.R."/>
        </authorList>
    </citation>
    <scope>NUCLEOTIDE SEQUENCE [LARGE SCALE GENOMIC DNA]</scope>
    <source>
        <strain evidence="1">NIES-26</strain>
    </source>
</reference>
<dbReference type="AlphaFoldDB" id="A0A367QYG2"/>
<keyword evidence="2" id="KW-1185">Reference proteome</keyword>
<sequence>MSDRLKQCSTIAIVRRFLSGMLWSGYRLYIIVGKWDAYHSTGVEMFSALLRSYQQVLLYRPGDSG</sequence>
<comment type="caution">
    <text evidence="1">The sequence shown here is derived from an EMBL/GenBank/DDBJ whole genome shotgun (WGS) entry which is preliminary data.</text>
</comment>
<evidence type="ECO:0000313" key="2">
    <source>
        <dbReference type="Proteomes" id="UP000252107"/>
    </source>
</evidence>
<evidence type="ECO:0000313" key="1">
    <source>
        <dbReference type="EMBL" id="RCJ29256.1"/>
    </source>
</evidence>
<dbReference type="Proteomes" id="UP000252107">
    <property type="component" value="Unassembled WGS sequence"/>
</dbReference>
<gene>
    <name evidence="1" type="ORF">A6770_22665</name>
</gene>
<organism evidence="1 2">
    <name type="scientific">Nostoc minutum NIES-26</name>
    <dbReference type="NCBI Taxonomy" id="1844469"/>
    <lineage>
        <taxon>Bacteria</taxon>
        <taxon>Bacillati</taxon>
        <taxon>Cyanobacteriota</taxon>
        <taxon>Cyanophyceae</taxon>
        <taxon>Nostocales</taxon>
        <taxon>Nostocaceae</taxon>
        <taxon>Nostoc</taxon>
    </lineage>
</organism>
<name>A0A367QYG2_9NOSO</name>
<accession>A0A367QYG2</accession>
<dbReference type="EMBL" id="LXQD01000294">
    <property type="protein sequence ID" value="RCJ29256.1"/>
    <property type="molecule type" value="Genomic_DNA"/>
</dbReference>